<protein>
    <submittedName>
        <fullName evidence="1">Uncharacterized protein</fullName>
    </submittedName>
</protein>
<dbReference type="EMBL" id="BARW01022538">
    <property type="protein sequence ID" value="GAJ00431.1"/>
    <property type="molecule type" value="Genomic_DNA"/>
</dbReference>
<sequence>TDAEAVAAPGNRSAVLGVGEYLDYDVSELSMIVCTRGAGDIHLHGFSGGVDYQTIRFVPIGWSNDLFVYHSSDVEGVDQAIATFTLADESIPAYKNGGFTMVCLNDVWHMDIHLE</sequence>
<organism evidence="1">
    <name type="scientific">marine sediment metagenome</name>
    <dbReference type="NCBI Taxonomy" id="412755"/>
    <lineage>
        <taxon>unclassified sequences</taxon>
        <taxon>metagenomes</taxon>
        <taxon>ecological metagenomes</taxon>
    </lineage>
</organism>
<proteinExistence type="predicted"/>
<comment type="caution">
    <text evidence="1">The sequence shown here is derived from an EMBL/GenBank/DDBJ whole genome shotgun (WGS) entry which is preliminary data.</text>
</comment>
<accession>X1UKK0</accession>
<dbReference type="AlphaFoldDB" id="X1UKK0"/>
<gene>
    <name evidence="1" type="ORF">S12H4_37582</name>
</gene>
<feature type="non-terminal residue" evidence="1">
    <location>
        <position position="1"/>
    </location>
</feature>
<evidence type="ECO:0000313" key="1">
    <source>
        <dbReference type="EMBL" id="GAJ00431.1"/>
    </source>
</evidence>
<reference evidence="1" key="1">
    <citation type="journal article" date="2014" name="Front. Microbiol.">
        <title>High frequency of phylogenetically diverse reductive dehalogenase-homologous genes in deep subseafloor sedimentary metagenomes.</title>
        <authorList>
            <person name="Kawai M."/>
            <person name="Futagami T."/>
            <person name="Toyoda A."/>
            <person name="Takaki Y."/>
            <person name="Nishi S."/>
            <person name="Hori S."/>
            <person name="Arai W."/>
            <person name="Tsubouchi T."/>
            <person name="Morono Y."/>
            <person name="Uchiyama I."/>
            <person name="Ito T."/>
            <person name="Fujiyama A."/>
            <person name="Inagaki F."/>
            <person name="Takami H."/>
        </authorList>
    </citation>
    <scope>NUCLEOTIDE SEQUENCE</scope>
    <source>
        <strain evidence="1">Expedition CK06-06</strain>
    </source>
</reference>
<name>X1UKK0_9ZZZZ</name>